<dbReference type="AlphaFoldDB" id="A0AAN7BWK9"/>
<keyword evidence="3" id="KW-1185">Reference proteome</keyword>
<organism evidence="2 3">
    <name type="scientific">Podospora fimiseda</name>
    <dbReference type="NCBI Taxonomy" id="252190"/>
    <lineage>
        <taxon>Eukaryota</taxon>
        <taxon>Fungi</taxon>
        <taxon>Dikarya</taxon>
        <taxon>Ascomycota</taxon>
        <taxon>Pezizomycotina</taxon>
        <taxon>Sordariomycetes</taxon>
        <taxon>Sordariomycetidae</taxon>
        <taxon>Sordariales</taxon>
        <taxon>Podosporaceae</taxon>
        <taxon>Podospora</taxon>
    </lineage>
</organism>
<name>A0AAN7BWK9_9PEZI</name>
<reference evidence="2" key="2">
    <citation type="submission" date="2023-05" db="EMBL/GenBank/DDBJ databases">
        <authorList>
            <consortium name="Lawrence Berkeley National Laboratory"/>
            <person name="Steindorff A."/>
            <person name="Hensen N."/>
            <person name="Bonometti L."/>
            <person name="Westerberg I."/>
            <person name="Brannstrom I.O."/>
            <person name="Guillou S."/>
            <person name="Cros-Aarteil S."/>
            <person name="Calhoun S."/>
            <person name="Haridas S."/>
            <person name="Kuo A."/>
            <person name="Mondo S."/>
            <person name="Pangilinan J."/>
            <person name="Riley R."/>
            <person name="Labutti K."/>
            <person name="Andreopoulos B."/>
            <person name="Lipzen A."/>
            <person name="Chen C."/>
            <person name="Yanf M."/>
            <person name="Daum C."/>
            <person name="Ng V."/>
            <person name="Clum A."/>
            <person name="Ohm R."/>
            <person name="Martin F."/>
            <person name="Silar P."/>
            <person name="Natvig D."/>
            <person name="Lalanne C."/>
            <person name="Gautier V."/>
            <person name="Ament-Velasquez S.L."/>
            <person name="Kruys A."/>
            <person name="Hutchinson M.I."/>
            <person name="Powell A.J."/>
            <person name="Barry K."/>
            <person name="Miller A.N."/>
            <person name="Grigoriev I.V."/>
            <person name="Debuchy R."/>
            <person name="Gladieux P."/>
            <person name="Thoren M.H."/>
            <person name="Johannesson H."/>
        </authorList>
    </citation>
    <scope>NUCLEOTIDE SEQUENCE</scope>
    <source>
        <strain evidence="2">CBS 990.96</strain>
    </source>
</reference>
<accession>A0AAN7BWK9</accession>
<gene>
    <name evidence="2" type="ORF">QBC38DRAFT_440364</name>
</gene>
<dbReference type="Proteomes" id="UP001301958">
    <property type="component" value="Unassembled WGS sequence"/>
</dbReference>
<evidence type="ECO:0000313" key="2">
    <source>
        <dbReference type="EMBL" id="KAK4230910.1"/>
    </source>
</evidence>
<dbReference type="EMBL" id="MU865295">
    <property type="protein sequence ID" value="KAK4230910.1"/>
    <property type="molecule type" value="Genomic_DNA"/>
</dbReference>
<feature type="compositionally biased region" description="Low complexity" evidence="1">
    <location>
        <begin position="317"/>
        <end position="330"/>
    </location>
</feature>
<sequence length="390" mass="42409">MGMKEPRGSVAKKTHNGWIYEAAYPASEQNVVLYITNKLRGKSKEELANLAIEPDRLRAFTSVYPRLYQVPVTSRERLANWVESHEAQIQTWNLGYFLHTPEEDRTHGSSLESPVFPQRQLLSTLREKTAIKITTKSSNPTKKRKCDGEAPTTTIKAFQFPAEMIEKHADELANRSQQEYLATEIKAAGRAFKALHSLITGEARDLDDGNEFKAVLEDLAERASQDLKRITKAAKTPEELQGHLEKPSVTSEEDAGPEAHVPARVPSSSGVTQPSRGGPRRASIREKALASQKGGMRTFEEKVSSGQARLSAATRGSSSFSSSSQQQSISGTVAQAPSSSSASASSAAAAAAASQEVPSLSSMTDETLLETVAAVIAWEALAEQNEQEDR</sequence>
<proteinExistence type="predicted"/>
<reference evidence="2" key="1">
    <citation type="journal article" date="2023" name="Mol. Phylogenet. Evol.">
        <title>Genome-scale phylogeny and comparative genomics of the fungal order Sordariales.</title>
        <authorList>
            <person name="Hensen N."/>
            <person name="Bonometti L."/>
            <person name="Westerberg I."/>
            <person name="Brannstrom I.O."/>
            <person name="Guillou S."/>
            <person name="Cros-Aarteil S."/>
            <person name="Calhoun S."/>
            <person name="Haridas S."/>
            <person name="Kuo A."/>
            <person name="Mondo S."/>
            <person name="Pangilinan J."/>
            <person name="Riley R."/>
            <person name="LaButti K."/>
            <person name="Andreopoulos B."/>
            <person name="Lipzen A."/>
            <person name="Chen C."/>
            <person name="Yan M."/>
            <person name="Daum C."/>
            <person name="Ng V."/>
            <person name="Clum A."/>
            <person name="Steindorff A."/>
            <person name="Ohm R.A."/>
            <person name="Martin F."/>
            <person name="Silar P."/>
            <person name="Natvig D.O."/>
            <person name="Lalanne C."/>
            <person name="Gautier V."/>
            <person name="Ament-Velasquez S.L."/>
            <person name="Kruys A."/>
            <person name="Hutchinson M.I."/>
            <person name="Powell A.J."/>
            <person name="Barry K."/>
            <person name="Miller A.N."/>
            <person name="Grigoriev I.V."/>
            <person name="Debuchy R."/>
            <person name="Gladieux P."/>
            <person name="Hiltunen Thoren M."/>
            <person name="Johannesson H."/>
        </authorList>
    </citation>
    <scope>NUCLEOTIDE SEQUENCE</scope>
    <source>
        <strain evidence="2">CBS 990.96</strain>
    </source>
</reference>
<evidence type="ECO:0000256" key="1">
    <source>
        <dbReference type="SAM" id="MobiDB-lite"/>
    </source>
</evidence>
<feature type="compositionally biased region" description="Basic and acidic residues" evidence="1">
    <location>
        <begin position="233"/>
        <end position="246"/>
    </location>
</feature>
<protein>
    <submittedName>
        <fullName evidence="2">Uncharacterized protein</fullName>
    </submittedName>
</protein>
<feature type="compositionally biased region" description="Polar residues" evidence="1">
    <location>
        <begin position="266"/>
        <end position="275"/>
    </location>
</feature>
<feature type="region of interest" description="Disordered" evidence="1">
    <location>
        <begin position="233"/>
        <end position="363"/>
    </location>
</feature>
<evidence type="ECO:0000313" key="3">
    <source>
        <dbReference type="Proteomes" id="UP001301958"/>
    </source>
</evidence>
<comment type="caution">
    <text evidence="2">The sequence shown here is derived from an EMBL/GenBank/DDBJ whole genome shotgun (WGS) entry which is preliminary data.</text>
</comment>
<feature type="compositionally biased region" description="Low complexity" evidence="1">
    <location>
        <begin position="338"/>
        <end position="354"/>
    </location>
</feature>